<dbReference type="InterPro" id="IPR050267">
    <property type="entry name" value="Anti-sigma-factor_SerPK"/>
</dbReference>
<proteinExistence type="predicted"/>
<sequence>MNSETTTVLGEFRQLFTPSRRGARLARRAVARRLHAWGIPQGSEVYDSAVLVAAELVTNAAMHGYVTGHSFLLKVVWMTGTVRIEVADACETRRPKTLRSEPEAESGRGLLIVEALADKWGVEDRDLGKIVWAELSASISTSP</sequence>
<reference evidence="3" key="2">
    <citation type="submission" date="2020-09" db="EMBL/GenBank/DDBJ databases">
        <authorList>
            <person name="Sun Q."/>
            <person name="Zhou Y."/>
        </authorList>
    </citation>
    <scope>NUCLEOTIDE SEQUENCE</scope>
    <source>
        <strain evidence="3">CGMCC 4.7403</strain>
    </source>
</reference>
<keyword evidence="4" id="KW-1185">Reference proteome</keyword>
<dbReference type="CDD" id="cd16936">
    <property type="entry name" value="HATPase_RsbW-like"/>
    <property type="match status" value="1"/>
</dbReference>
<name>A0A919GP63_9ACTN</name>
<dbReference type="GO" id="GO:0004674">
    <property type="term" value="F:protein serine/threonine kinase activity"/>
    <property type="evidence" value="ECO:0007669"/>
    <property type="project" value="UniProtKB-KW"/>
</dbReference>
<protein>
    <submittedName>
        <fullName evidence="3">ATP-binding protein</fullName>
    </submittedName>
</protein>
<evidence type="ECO:0000259" key="2">
    <source>
        <dbReference type="Pfam" id="PF13581"/>
    </source>
</evidence>
<gene>
    <name evidence="3" type="ORF">GCM10017771_33540</name>
</gene>
<keyword evidence="3" id="KW-0547">Nucleotide-binding</keyword>
<dbReference type="Proteomes" id="UP000603227">
    <property type="component" value="Unassembled WGS sequence"/>
</dbReference>
<evidence type="ECO:0000256" key="1">
    <source>
        <dbReference type="ARBA" id="ARBA00022527"/>
    </source>
</evidence>
<organism evidence="3 4">
    <name type="scientific">Streptomyces capitiformicae</name>
    <dbReference type="NCBI Taxonomy" id="2014920"/>
    <lineage>
        <taxon>Bacteria</taxon>
        <taxon>Bacillati</taxon>
        <taxon>Actinomycetota</taxon>
        <taxon>Actinomycetes</taxon>
        <taxon>Kitasatosporales</taxon>
        <taxon>Streptomycetaceae</taxon>
        <taxon>Streptomyces</taxon>
    </lineage>
</organism>
<dbReference type="InterPro" id="IPR003594">
    <property type="entry name" value="HATPase_dom"/>
</dbReference>
<dbReference type="Pfam" id="PF13581">
    <property type="entry name" value="HATPase_c_2"/>
    <property type="match status" value="1"/>
</dbReference>
<reference evidence="3" key="1">
    <citation type="journal article" date="2014" name="Int. J. Syst. Evol. Microbiol.">
        <title>Complete genome sequence of Corynebacterium casei LMG S-19264T (=DSM 44701T), isolated from a smear-ripened cheese.</title>
        <authorList>
            <consortium name="US DOE Joint Genome Institute (JGI-PGF)"/>
            <person name="Walter F."/>
            <person name="Albersmeier A."/>
            <person name="Kalinowski J."/>
            <person name="Ruckert C."/>
        </authorList>
    </citation>
    <scope>NUCLEOTIDE SEQUENCE</scope>
    <source>
        <strain evidence="3">CGMCC 4.7403</strain>
    </source>
</reference>
<keyword evidence="1" id="KW-0723">Serine/threonine-protein kinase</keyword>
<dbReference type="PANTHER" id="PTHR35526:SF3">
    <property type="entry name" value="ANTI-SIGMA-F FACTOR RSBW"/>
    <property type="match status" value="1"/>
</dbReference>
<keyword evidence="1" id="KW-0808">Transferase</keyword>
<dbReference type="GO" id="GO:0005524">
    <property type="term" value="F:ATP binding"/>
    <property type="evidence" value="ECO:0007669"/>
    <property type="project" value="UniProtKB-KW"/>
</dbReference>
<accession>A0A919GP63</accession>
<dbReference type="EMBL" id="BNAT01000010">
    <property type="protein sequence ID" value="GHH88400.1"/>
    <property type="molecule type" value="Genomic_DNA"/>
</dbReference>
<keyword evidence="3" id="KW-0067">ATP-binding</keyword>
<dbReference type="AlphaFoldDB" id="A0A919GP63"/>
<feature type="domain" description="Histidine kinase/HSP90-like ATPase" evidence="2">
    <location>
        <begin position="23"/>
        <end position="133"/>
    </location>
</feature>
<evidence type="ECO:0000313" key="3">
    <source>
        <dbReference type="EMBL" id="GHH88400.1"/>
    </source>
</evidence>
<keyword evidence="1" id="KW-0418">Kinase</keyword>
<dbReference type="Gene3D" id="3.30.565.10">
    <property type="entry name" value="Histidine kinase-like ATPase, C-terminal domain"/>
    <property type="match status" value="1"/>
</dbReference>
<dbReference type="InterPro" id="IPR036890">
    <property type="entry name" value="HATPase_C_sf"/>
</dbReference>
<evidence type="ECO:0000313" key="4">
    <source>
        <dbReference type="Proteomes" id="UP000603227"/>
    </source>
</evidence>
<comment type="caution">
    <text evidence="3">The sequence shown here is derived from an EMBL/GenBank/DDBJ whole genome shotgun (WGS) entry which is preliminary data.</text>
</comment>
<dbReference type="RefSeq" id="WP_189783268.1">
    <property type="nucleotide sequence ID" value="NZ_BNAT01000010.1"/>
</dbReference>
<dbReference type="PANTHER" id="PTHR35526">
    <property type="entry name" value="ANTI-SIGMA-F FACTOR RSBW-RELATED"/>
    <property type="match status" value="1"/>
</dbReference>
<dbReference type="SUPFAM" id="SSF55874">
    <property type="entry name" value="ATPase domain of HSP90 chaperone/DNA topoisomerase II/histidine kinase"/>
    <property type="match status" value="1"/>
</dbReference>